<organism evidence="1 2">
    <name type="scientific">Amazona collaria</name>
    <name type="common">yellow-billed parrot</name>
    <dbReference type="NCBI Taxonomy" id="241587"/>
    <lineage>
        <taxon>Eukaryota</taxon>
        <taxon>Metazoa</taxon>
        <taxon>Chordata</taxon>
        <taxon>Craniata</taxon>
        <taxon>Vertebrata</taxon>
        <taxon>Euteleostomi</taxon>
        <taxon>Archelosauria</taxon>
        <taxon>Archosauria</taxon>
        <taxon>Dinosauria</taxon>
        <taxon>Saurischia</taxon>
        <taxon>Theropoda</taxon>
        <taxon>Coelurosauria</taxon>
        <taxon>Aves</taxon>
        <taxon>Neognathae</taxon>
        <taxon>Neoaves</taxon>
        <taxon>Telluraves</taxon>
        <taxon>Australaves</taxon>
        <taxon>Psittaciformes</taxon>
        <taxon>Psittacidae</taxon>
        <taxon>Amazona</taxon>
    </lineage>
</organism>
<proteinExistence type="predicted"/>
<evidence type="ECO:0000313" key="1">
    <source>
        <dbReference type="Ensembl" id="ENSACOP00000025225.1"/>
    </source>
</evidence>
<sequence>VCSEKLLLVGMLYGQAAAKDLQEHAAELLRRDIVQEGVHHRAEIEEDVGNGEKSDVCSKVGDGPVLLWFSSSHDPSNLVWHPAYGQSCNNQSCKQKEEEVCTYGKKKT</sequence>
<dbReference type="Ensembl" id="ENSACOT00000026083.1">
    <property type="protein sequence ID" value="ENSACOP00000025225.1"/>
    <property type="gene ID" value="ENSACOG00000016899.1"/>
</dbReference>
<reference evidence="1" key="1">
    <citation type="submission" date="2025-05" db="UniProtKB">
        <authorList>
            <consortium name="Ensembl"/>
        </authorList>
    </citation>
    <scope>IDENTIFICATION</scope>
</reference>
<keyword evidence="2" id="KW-1185">Reference proteome</keyword>
<dbReference type="AlphaFoldDB" id="A0A8B9GL78"/>
<name>A0A8B9GL78_9PSIT</name>
<accession>A0A8B9GL78</accession>
<evidence type="ECO:0000313" key="2">
    <source>
        <dbReference type="Proteomes" id="UP000694522"/>
    </source>
</evidence>
<dbReference type="Ensembl" id="ENSACOT00000026316.1">
    <property type="protein sequence ID" value="ENSACOP00000025450.1"/>
    <property type="gene ID" value="ENSACOG00000017053.1"/>
</dbReference>
<dbReference type="Proteomes" id="UP000694522">
    <property type="component" value="Unplaced"/>
</dbReference>
<protein>
    <submittedName>
        <fullName evidence="1">Uncharacterized protein</fullName>
    </submittedName>
</protein>